<evidence type="ECO:0000313" key="1">
    <source>
        <dbReference type="EMBL" id="KKM77573.1"/>
    </source>
</evidence>
<dbReference type="EMBL" id="LAZR01008623">
    <property type="protein sequence ID" value="KKM77573.1"/>
    <property type="molecule type" value="Genomic_DNA"/>
</dbReference>
<accession>A0A0F9K6E7</accession>
<name>A0A0F9K6E7_9ZZZZ</name>
<organism evidence="1">
    <name type="scientific">marine sediment metagenome</name>
    <dbReference type="NCBI Taxonomy" id="412755"/>
    <lineage>
        <taxon>unclassified sequences</taxon>
        <taxon>metagenomes</taxon>
        <taxon>ecological metagenomes</taxon>
    </lineage>
</organism>
<dbReference type="AlphaFoldDB" id="A0A0F9K6E7"/>
<comment type="caution">
    <text evidence="1">The sequence shown here is derived from an EMBL/GenBank/DDBJ whole genome shotgun (WGS) entry which is preliminary data.</text>
</comment>
<protein>
    <submittedName>
        <fullName evidence="1">Uncharacterized protein</fullName>
    </submittedName>
</protein>
<sequence>MKCHYKGNSYTTGNSVRKPVCKQYGSKCVGETNCDFVKKQEEIIKRQRKQAK</sequence>
<reference evidence="1" key="1">
    <citation type="journal article" date="2015" name="Nature">
        <title>Complex archaea that bridge the gap between prokaryotes and eukaryotes.</title>
        <authorList>
            <person name="Spang A."/>
            <person name="Saw J.H."/>
            <person name="Jorgensen S.L."/>
            <person name="Zaremba-Niedzwiedzka K."/>
            <person name="Martijn J."/>
            <person name="Lind A.E."/>
            <person name="van Eijk R."/>
            <person name="Schleper C."/>
            <person name="Guy L."/>
            <person name="Ettema T.J."/>
        </authorList>
    </citation>
    <scope>NUCLEOTIDE SEQUENCE</scope>
</reference>
<gene>
    <name evidence="1" type="ORF">LCGC14_1368720</name>
</gene>
<proteinExistence type="predicted"/>